<accession>A0ABP9H3P7</accession>
<dbReference type="InterPro" id="IPR037079">
    <property type="entry name" value="AF2212/PG0164-like_sf"/>
</dbReference>
<gene>
    <name evidence="1" type="ORF">GCM10023225_00590</name>
</gene>
<keyword evidence="2" id="KW-1185">Reference proteome</keyword>
<sequence>MRYEFTAELWRWEARPDLWVFVRLPADVSAEIRDVPRPRSGFGAVPVRVACGGSRWSTSVFPESADGAYVLPVKKAVRDGERLALGDRARFVVEVLG</sequence>
<dbReference type="SUPFAM" id="SSF141694">
    <property type="entry name" value="AF2212/PG0164-like"/>
    <property type="match status" value="1"/>
</dbReference>
<comment type="caution">
    <text evidence="1">The sequence shown here is derived from an EMBL/GenBank/DDBJ whole genome shotgun (WGS) entry which is preliminary data.</text>
</comment>
<dbReference type="EMBL" id="BAABIL010000004">
    <property type="protein sequence ID" value="GAA4960883.1"/>
    <property type="molecule type" value="Genomic_DNA"/>
</dbReference>
<dbReference type="Gene3D" id="2.40.30.100">
    <property type="entry name" value="AF2212/PG0164-like"/>
    <property type="match status" value="1"/>
</dbReference>
<dbReference type="RefSeq" id="WP_345710287.1">
    <property type="nucleotide sequence ID" value="NZ_BAABIL010000004.1"/>
</dbReference>
<reference evidence="2" key="1">
    <citation type="journal article" date="2019" name="Int. J. Syst. Evol. Microbiol.">
        <title>The Global Catalogue of Microorganisms (GCM) 10K type strain sequencing project: providing services to taxonomists for standard genome sequencing and annotation.</title>
        <authorList>
            <consortium name="The Broad Institute Genomics Platform"/>
            <consortium name="The Broad Institute Genome Sequencing Center for Infectious Disease"/>
            <person name="Wu L."/>
            <person name="Ma J."/>
        </authorList>
    </citation>
    <scope>NUCLEOTIDE SEQUENCE [LARGE SCALE GENOMIC DNA]</scope>
    <source>
        <strain evidence="2">JCM 18126</strain>
    </source>
</reference>
<dbReference type="Proteomes" id="UP001501195">
    <property type="component" value="Unassembled WGS sequence"/>
</dbReference>
<proteinExistence type="predicted"/>
<evidence type="ECO:0000313" key="1">
    <source>
        <dbReference type="EMBL" id="GAA4960883.1"/>
    </source>
</evidence>
<dbReference type="InterPro" id="IPR015018">
    <property type="entry name" value="DUF1905"/>
</dbReference>
<name>A0ABP9H3P7_9ACTN</name>
<evidence type="ECO:0000313" key="2">
    <source>
        <dbReference type="Proteomes" id="UP001501195"/>
    </source>
</evidence>
<organism evidence="1 2">
    <name type="scientific">Kineococcus glutinatus</name>
    <dbReference type="NCBI Taxonomy" id="1070872"/>
    <lineage>
        <taxon>Bacteria</taxon>
        <taxon>Bacillati</taxon>
        <taxon>Actinomycetota</taxon>
        <taxon>Actinomycetes</taxon>
        <taxon>Kineosporiales</taxon>
        <taxon>Kineosporiaceae</taxon>
        <taxon>Kineococcus</taxon>
    </lineage>
</organism>
<dbReference type="Pfam" id="PF08922">
    <property type="entry name" value="DUF1905"/>
    <property type="match status" value="1"/>
</dbReference>
<protein>
    <submittedName>
        <fullName evidence="1">DUF1905 domain-containing protein</fullName>
    </submittedName>
</protein>